<protein>
    <submittedName>
        <fullName evidence="2">Uncharacterized protein</fullName>
    </submittedName>
</protein>
<dbReference type="AlphaFoldDB" id="A2YKZ8"/>
<keyword evidence="3" id="KW-1185">Reference proteome</keyword>
<dbReference type="EMBL" id="CM000132">
    <property type="protein sequence ID" value="EAZ03759.1"/>
    <property type="molecule type" value="Genomic_DNA"/>
</dbReference>
<feature type="region of interest" description="Disordered" evidence="1">
    <location>
        <begin position="1"/>
        <end position="32"/>
    </location>
</feature>
<dbReference type="Proteomes" id="UP000007015">
    <property type="component" value="Chromosome 7"/>
</dbReference>
<dbReference type="HOGENOM" id="CLU_1135093_0_0_1"/>
<accession>A2YKZ8</accession>
<sequence length="245" mass="26430">MATPSFRTSDVRLPLPSPGCVSEKAGSAGGSGEEWLQHQGGFGLLCMRGWLDGGGGHAVRRHGVPGGATAAGWMPRPRDWLAVLLAVGDGGSGCASRRVTARLITNMMTAVAQFAADTFALCAADDLPPTGSWRSSAPSWPCTPPSPSCSFRCNLAMPSRRGDAGHGCSWDSKIVNASMQKLAHWLCIQTTQGHIDSATKITMRTKHNKTRYDNYWDATAHISARVTHKNKVLYHMENLYRLRPV</sequence>
<dbReference type="Gramene" id="BGIOSGA024363-TA">
    <property type="protein sequence ID" value="BGIOSGA024363-PA"/>
    <property type="gene ID" value="BGIOSGA024363"/>
</dbReference>
<name>A2YKZ8_ORYSI</name>
<evidence type="ECO:0000313" key="2">
    <source>
        <dbReference type="EMBL" id="EAZ03759.1"/>
    </source>
</evidence>
<evidence type="ECO:0000313" key="3">
    <source>
        <dbReference type="Proteomes" id="UP000007015"/>
    </source>
</evidence>
<reference evidence="2 3" key="1">
    <citation type="journal article" date="2005" name="PLoS Biol.">
        <title>The genomes of Oryza sativa: a history of duplications.</title>
        <authorList>
            <person name="Yu J."/>
            <person name="Wang J."/>
            <person name="Lin W."/>
            <person name="Li S."/>
            <person name="Li H."/>
            <person name="Zhou J."/>
            <person name="Ni P."/>
            <person name="Dong W."/>
            <person name="Hu S."/>
            <person name="Zeng C."/>
            <person name="Zhang J."/>
            <person name="Zhang Y."/>
            <person name="Li R."/>
            <person name="Xu Z."/>
            <person name="Li S."/>
            <person name="Li X."/>
            <person name="Zheng H."/>
            <person name="Cong L."/>
            <person name="Lin L."/>
            <person name="Yin J."/>
            <person name="Geng J."/>
            <person name="Li G."/>
            <person name="Shi J."/>
            <person name="Liu J."/>
            <person name="Lv H."/>
            <person name="Li J."/>
            <person name="Wang J."/>
            <person name="Deng Y."/>
            <person name="Ran L."/>
            <person name="Shi X."/>
            <person name="Wang X."/>
            <person name="Wu Q."/>
            <person name="Li C."/>
            <person name="Ren X."/>
            <person name="Wang J."/>
            <person name="Wang X."/>
            <person name="Li D."/>
            <person name="Liu D."/>
            <person name="Zhang X."/>
            <person name="Ji Z."/>
            <person name="Zhao W."/>
            <person name="Sun Y."/>
            <person name="Zhang Z."/>
            <person name="Bao J."/>
            <person name="Han Y."/>
            <person name="Dong L."/>
            <person name="Ji J."/>
            <person name="Chen P."/>
            <person name="Wu S."/>
            <person name="Liu J."/>
            <person name="Xiao Y."/>
            <person name="Bu D."/>
            <person name="Tan J."/>
            <person name="Yang L."/>
            <person name="Ye C."/>
            <person name="Zhang J."/>
            <person name="Xu J."/>
            <person name="Zhou Y."/>
            <person name="Yu Y."/>
            <person name="Zhang B."/>
            <person name="Zhuang S."/>
            <person name="Wei H."/>
            <person name="Liu B."/>
            <person name="Lei M."/>
            <person name="Yu H."/>
            <person name="Li Y."/>
            <person name="Xu H."/>
            <person name="Wei S."/>
            <person name="He X."/>
            <person name="Fang L."/>
            <person name="Zhang Z."/>
            <person name="Zhang Y."/>
            <person name="Huang X."/>
            <person name="Su Z."/>
            <person name="Tong W."/>
            <person name="Li J."/>
            <person name="Tong Z."/>
            <person name="Li S."/>
            <person name="Ye J."/>
            <person name="Wang L."/>
            <person name="Fang L."/>
            <person name="Lei T."/>
            <person name="Chen C."/>
            <person name="Chen H."/>
            <person name="Xu Z."/>
            <person name="Li H."/>
            <person name="Huang H."/>
            <person name="Zhang F."/>
            <person name="Xu H."/>
            <person name="Li N."/>
            <person name="Zhao C."/>
            <person name="Li S."/>
            <person name="Dong L."/>
            <person name="Huang Y."/>
            <person name="Li L."/>
            <person name="Xi Y."/>
            <person name="Qi Q."/>
            <person name="Li W."/>
            <person name="Zhang B."/>
            <person name="Hu W."/>
            <person name="Zhang Y."/>
            <person name="Tian X."/>
            <person name="Jiao Y."/>
            <person name="Liang X."/>
            <person name="Jin J."/>
            <person name="Gao L."/>
            <person name="Zheng W."/>
            <person name="Hao B."/>
            <person name="Liu S."/>
            <person name="Wang W."/>
            <person name="Yuan L."/>
            <person name="Cao M."/>
            <person name="McDermott J."/>
            <person name="Samudrala R."/>
            <person name="Wang J."/>
            <person name="Wong G.K."/>
            <person name="Yang H."/>
        </authorList>
    </citation>
    <scope>NUCLEOTIDE SEQUENCE [LARGE SCALE GENOMIC DNA]</scope>
    <source>
        <strain evidence="3">cv. 93-11</strain>
    </source>
</reference>
<gene>
    <name evidence="2" type="ORF">OsI_25887</name>
</gene>
<organism evidence="2 3">
    <name type="scientific">Oryza sativa subsp. indica</name>
    <name type="common">Rice</name>
    <dbReference type="NCBI Taxonomy" id="39946"/>
    <lineage>
        <taxon>Eukaryota</taxon>
        <taxon>Viridiplantae</taxon>
        <taxon>Streptophyta</taxon>
        <taxon>Embryophyta</taxon>
        <taxon>Tracheophyta</taxon>
        <taxon>Spermatophyta</taxon>
        <taxon>Magnoliopsida</taxon>
        <taxon>Liliopsida</taxon>
        <taxon>Poales</taxon>
        <taxon>Poaceae</taxon>
        <taxon>BOP clade</taxon>
        <taxon>Oryzoideae</taxon>
        <taxon>Oryzeae</taxon>
        <taxon>Oryzinae</taxon>
        <taxon>Oryza</taxon>
        <taxon>Oryza sativa</taxon>
    </lineage>
</organism>
<proteinExistence type="predicted"/>
<evidence type="ECO:0000256" key="1">
    <source>
        <dbReference type="SAM" id="MobiDB-lite"/>
    </source>
</evidence>